<dbReference type="Pfam" id="PF00069">
    <property type="entry name" value="Pkinase"/>
    <property type="match status" value="2"/>
</dbReference>
<dbReference type="PROSITE" id="PS50011">
    <property type="entry name" value="PROTEIN_KINASE_DOM"/>
    <property type="match status" value="1"/>
</dbReference>
<comment type="caution">
    <text evidence="12">The sequence shown here is derived from an EMBL/GenBank/DDBJ whole genome shotgun (WGS) entry which is preliminary data.</text>
</comment>
<name>A0AAV8SWL3_9ROSI</name>
<keyword evidence="7" id="KW-0067">ATP-binding</keyword>
<dbReference type="SUPFAM" id="SSF56112">
    <property type="entry name" value="Protein kinase-like (PK-like)"/>
    <property type="match status" value="1"/>
</dbReference>
<comment type="similarity">
    <text evidence="1">Belongs to the protein kinase superfamily. AGC Ser/Thr protein kinase family.</text>
</comment>
<dbReference type="AlphaFoldDB" id="A0AAV8SWL3"/>
<dbReference type="Gene3D" id="3.30.200.20">
    <property type="entry name" value="Phosphorylase Kinase, domain 1"/>
    <property type="match status" value="1"/>
</dbReference>
<evidence type="ECO:0000313" key="13">
    <source>
        <dbReference type="Proteomes" id="UP001159364"/>
    </source>
</evidence>
<dbReference type="EC" id="2.7.11.1" evidence="2"/>
<evidence type="ECO:0000256" key="2">
    <source>
        <dbReference type="ARBA" id="ARBA00012513"/>
    </source>
</evidence>
<evidence type="ECO:0000256" key="9">
    <source>
        <dbReference type="ARBA" id="ARBA00048679"/>
    </source>
</evidence>
<feature type="compositionally biased region" description="Polar residues" evidence="10">
    <location>
        <begin position="281"/>
        <end position="290"/>
    </location>
</feature>
<keyword evidence="4" id="KW-0808">Transferase</keyword>
<keyword evidence="13" id="KW-1185">Reference proteome</keyword>
<evidence type="ECO:0000256" key="1">
    <source>
        <dbReference type="ARBA" id="ARBA00009903"/>
    </source>
</evidence>
<evidence type="ECO:0000313" key="12">
    <source>
        <dbReference type="EMBL" id="KAJ8756273.1"/>
    </source>
</evidence>
<dbReference type="PANTHER" id="PTHR45637">
    <property type="entry name" value="FLIPPASE KINASE 1-RELATED"/>
    <property type="match status" value="1"/>
</dbReference>
<feature type="region of interest" description="Disordered" evidence="10">
    <location>
        <begin position="281"/>
        <end position="302"/>
    </location>
</feature>
<sequence length="489" mass="54110">MPQPPSAVPMTPTQIPIQISSSKPHSLPPTLSYIPSSAMDSSIDDLTDELDDISFSSTATTTTPLDCNRSVSSSGTSSDAATWINASISSKPYNAPTCDVCWNIIRRVGCDNKTLTLADLRLVHRLGSGDLGSVYLVELKGGNGCLFAAKVMDNKEMAARNKESRARIEREILEVLDHPFLPKLYATLDSPRWSCLLTEFCPGGDLHVLRQRQPERRFEETAVRFYAAEVVATLEYLHMMAIIYRDLKPENVLVRSDGHILLTDFDLSLKDDDSISTAQIVSHHSTPPTDSSRDHPTDPSQFTTSSCILPNCIGPAVSCLHPTRRRKKKRFNHRGTPEIVAEPLDVRSMSFVGTHEYLAPEIVSGEGHGSAVDWWTLGIFIFELFYGVTPFKGINHELTLANIVARALEFPKEPSVPSSAKDLITQLLVKDPSKRLGSTMGATAVKHHQFFDGVNWALLRCRTPPYKPRPVSNRDFVASDAAKNSVDYY</sequence>
<dbReference type="FunFam" id="1.10.510.10:FF:000294">
    <property type="entry name" value="Serine/threonine-protein kinase OXI1"/>
    <property type="match status" value="1"/>
</dbReference>
<evidence type="ECO:0000256" key="6">
    <source>
        <dbReference type="ARBA" id="ARBA00022777"/>
    </source>
</evidence>
<dbReference type="Proteomes" id="UP001159364">
    <property type="component" value="Linkage Group LG09"/>
</dbReference>
<dbReference type="InterPro" id="IPR000719">
    <property type="entry name" value="Prot_kinase_dom"/>
</dbReference>
<dbReference type="Gene3D" id="1.10.510.10">
    <property type="entry name" value="Transferase(Phosphotransferase) domain 1"/>
    <property type="match status" value="2"/>
</dbReference>
<organism evidence="12 13">
    <name type="scientific">Erythroxylum novogranatense</name>
    <dbReference type="NCBI Taxonomy" id="1862640"/>
    <lineage>
        <taxon>Eukaryota</taxon>
        <taxon>Viridiplantae</taxon>
        <taxon>Streptophyta</taxon>
        <taxon>Embryophyta</taxon>
        <taxon>Tracheophyta</taxon>
        <taxon>Spermatophyta</taxon>
        <taxon>Magnoliopsida</taxon>
        <taxon>eudicotyledons</taxon>
        <taxon>Gunneridae</taxon>
        <taxon>Pentapetalae</taxon>
        <taxon>rosids</taxon>
        <taxon>fabids</taxon>
        <taxon>Malpighiales</taxon>
        <taxon>Erythroxylaceae</taxon>
        <taxon>Erythroxylum</taxon>
    </lineage>
</organism>
<dbReference type="GO" id="GO:0004674">
    <property type="term" value="F:protein serine/threonine kinase activity"/>
    <property type="evidence" value="ECO:0007669"/>
    <property type="project" value="UniProtKB-KW"/>
</dbReference>
<dbReference type="GO" id="GO:0005524">
    <property type="term" value="F:ATP binding"/>
    <property type="evidence" value="ECO:0007669"/>
    <property type="project" value="UniProtKB-KW"/>
</dbReference>
<comment type="catalytic activity">
    <reaction evidence="8">
        <text>L-threonyl-[protein] + ATP = O-phospho-L-threonyl-[protein] + ADP + H(+)</text>
        <dbReference type="Rhea" id="RHEA:46608"/>
        <dbReference type="Rhea" id="RHEA-COMP:11060"/>
        <dbReference type="Rhea" id="RHEA-COMP:11605"/>
        <dbReference type="ChEBI" id="CHEBI:15378"/>
        <dbReference type="ChEBI" id="CHEBI:30013"/>
        <dbReference type="ChEBI" id="CHEBI:30616"/>
        <dbReference type="ChEBI" id="CHEBI:61977"/>
        <dbReference type="ChEBI" id="CHEBI:456216"/>
        <dbReference type="EC" id="2.7.11.1"/>
    </reaction>
</comment>
<dbReference type="InterPro" id="IPR011009">
    <property type="entry name" value="Kinase-like_dom_sf"/>
</dbReference>
<dbReference type="FunFam" id="3.30.200.20:FF:000510">
    <property type="entry name" value="serine/threonine-protein kinase D6PKL2"/>
    <property type="match status" value="1"/>
</dbReference>
<dbReference type="EMBL" id="JAIWQS010000009">
    <property type="protein sequence ID" value="KAJ8756273.1"/>
    <property type="molecule type" value="Genomic_DNA"/>
</dbReference>
<evidence type="ECO:0000259" key="11">
    <source>
        <dbReference type="PROSITE" id="PS50011"/>
    </source>
</evidence>
<feature type="domain" description="Protein kinase" evidence="11">
    <location>
        <begin position="120"/>
        <end position="451"/>
    </location>
</feature>
<keyword evidence="5" id="KW-0547">Nucleotide-binding</keyword>
<feature type="region of interest" description="Disordered" evidence="10">
    <location>
        <begin position="1"/>
        <end position="31"/>
    </location>
</feature>
<evidence type="ECO:0000256" key="7">
    <source>
        <dbReference type="ARBA" id="ARBA00022840"/>
    </source>
</evidence>
<evidence type="ECO:0000256" key="10">
    <source>
        <dbReference type="SAM" id="MobiDB-lite"/>
    </source>
</evidence>
<evidence type="ECO:0000256" key="5">
    <source>
        <dbReference type="ARBA" id="ARBA00022741"/>
    </source>
</evidence>
<keyword evidence="3" id="KW-0723">Serine/threonine-protein kinase</keyword>
<proteinExistence type="inferred from homology"/>
<feature type="compositionally biased region" description="Polar residues" evidence="10">
    <location>
        <begin position="11"/>
        <end position="24"/>
    </location>
</feature>
<dbReference type="PROSITE" id="PS00108">
    <property type="entry name" value="PROTEIN_KINASE_ST"/>
    <property type="match status" value="1"/>
</dbReference>
<dbReference type="FunFam" id="1.10.510.10:FF:000020">
    <property type="entry name" value="serine/threonine-protein kinase D6PK-like"/>
    <property type="match status" value="1"/>
</dbReference>
<dbReference type="SMART" id="SM00220">
    <property type="entry name" value="S_TKc"/>
    <property type="match status" value="1"/>
</dbReference>
<keyword evidence="6" id="KW-0418">Kinase</keyword>
<accession>A0AAV8SWL3</accession>
<protein>
    <recommendedName>
        <fullName evidence="2">non-specific serine/threonine protein kinase</fullName>
        <ecNumber evidence="2">2.7.11.1</ecNumber>
    </recommendedName>
</protein>
<evidence type="ECO:0000256" key="3">
    <source>
        <dbReference type="ARBA" id="ARBA00022527"/>
    </source>
</evidence>
<comment type="catalytic activity">
    <reaction evidence="9">
        <text>L-seryl-[protein] + ATP = O-phospho-L-seryl-[protein] + ADP + H(+)</text>
        <dbReference type="Rhea" id="RHEA:17989"/>
        <dbReference type="Rhea" id="RHEA-COMP:9863"/>
        <dbReference type="Rhea" id="RHEA-COMP:11604"/>
        <dbReference type="ChEBI" id="CHEBI:15378"/>
        <dbReference type="ChEBI" id="CHEBI:29999"/>
        <dbReference type="ChEBI" id="CHEBI:30616"/>
        <dbReference type="ChEBI" id="CHEBI:83421"/>
        <dbReference type="ChEBI" id="CHEBI:456216"/>
        <dbReference type="EC" id="2.7.11.1"/>
    </reaction>
</comment>
<reference evidence="12 13" key="1">
    <citation type="submission" date="2021-09" db="EMBL/GenBank/DDBJ databases">
        <title>Genomic insights and catalytic innovation underlie evolution of tropane alkaloids biosynthesis.</title>
        <authorList>
            <person name="Wang Y.-J."/>
            <person name="Tian T."/>
            <person name="Huang J.-P."/>
            <person name="Huang S.-X."/>
        </authorList>
    </citation>
    <scope>NUCLEOTIDE SEQUENCE [LARGE SCALE GENOMIC DNA]</scope>
    <source>
        <strain evidence="12">KIB-2018</strain>
        <tissue evidence="12">Leaf</tissue>
    </source>
</reference>
<dbReference type="InterPro" id="IPR008271">
    <property type="entry name" value="Ser/Thr_kinase_AS"/>
</dbReference>
<dbReference type="CDD" id="cd05574">
    <property type="entry name" value="STKc_phototropin_like"/>
    <property type="match status" value="1"/>
</dbReference>
<evidence type="ECO:0000256" key="4">
    <source>
        <dbReference type="ARBA" id="ARBA00022679"/>
    </source>
</evidence>
<evidence type="ECO:0000256" key="8">
    <source>
        <dbReference type="ARBA" id="ARBA00047899"/>
    </source>
</evidence>
<gene>
    <name evidence="12" type="ORF">K2173_025085</name>
</gene>